<dbReference type="PANTHER" id="PTHR30433">
    <property type="entry name" value="CHEMOTAXIS PROTEIN MOTA"/>
    <property type="match status" value="1"/>
</dbReference>
<dbReference type="AlphaFoldDB" id="H8GNG6"/>
<sequence>MFVVIGYIVVIGALLGGYMGAGGHVGVLVQPFEFVIIFGGAVGAFIVSNSPKVLKAALRGLGGVFKGSKYTKTFYLETLTLLNNIFVKIRQQGLLAIEADIDNPSQSPLFNAAPNVLADHHAVEFITDYLRLMVAGNFDVHQVDNLMDLEIETHHEEGHLPISALSRLADGLPAFGIIAAVMGVVHTMGSVGKPPAELGQLIGAALVGTFLGILLSYGFIGPLVGLMEQKLAESTKYYQSIKAGFIASMNGYAPPVAVEFARKVMFSAERPPFIELEEHLKNNKQ</sequence>
<dbReference type="eggNOG" id="COG1291">
    <property type="taxonomic scope" value="Bacteria"/>
</dbReference>
<keyword evidence="10 13" id="KW-1133">Transmembrane helix</keyword>
<keyword evidence="7 13" id="KW-0812">Transmembrane</keyword>
<dbReference type="InterPro" id="IPR002898">
    <property type="entry name" value="MotA_ExbB_proton_chnl"/>
</dbReference>
<evidence type="ECO:0000256" key="13">
    <source>
        <dbReference type="SAM" id="Phobius"/>
    </source>
</evidence>
<feature type="transmembrane region" description="Helical" evidence="13">
    <location>
        <begin position="27"/>
        <end position="47"/>
    </location>
</feature>
<evidence type="ECO:0000256" key="8">
    <source>
        <dbReference type="ARBA" id="ARBA00022779"/>
    </source>
</evidence>
<dbReference type="InterPro" id="IPR022522">
    <property type="entry name" value="Flagellar_motor_stator_MotA"/>
</dbReference>
<evidence type="ECO:0000256" key="1">
    <source>
        <dbReference type="ARBA" id="ARBA00004429"/>
    </source>
</evidence>
<evidence type="ECO:0000313" key="17">
    <source>
        <dbReference type="Proteomes" id="UP000005090"/>
    </source>
</evidence>
<reference evidence="16 17" key="1">
    <citation type="journal article" date="2013" name="Genome Announc.">
        <title>Genome Sequence of the Obligate Gammaproteobacterial Methanotroph Methylomicrobium album Strain BG8.</title>
        <authorList>
            <person name="Kits K.D."/>
            <person name="Kalyuzhnaya M.G."/>
            <person name="Klotz M.G."/>
            <person name="Jetten M.S."/>
            <person name="Op den Camp H.J."/>
            <person name="Vuilleumier S."/>
            <person name="Bringel F."/>
            <person name="Dispirito A.A."/>
            <person name="Murrell J.C."/>
            <person name="Bruce D."/>
            <person name="Cheng J.F."/>
            <person name="Copeland A."/>
            <person name="Goodwin L."/>
            <person name="Hauser L."/>
            <person name="Lajus A."/>
            <person name="Land M.L."/>
            <person name="Lapidus A."/>
            <person name="Lucas S."/>
            <person name="Medigue C."/>
            <person name="Pitluck S."/>
            <person name="Woyke T."/>
            <person name="Zeytun A."/>
            <person name="Stein L.Y."/>
        </authorList>
    </citation>
    <scope>NUCLEOTIDE SEQUENCE [LARGE SCALE GENOMIC DNA]</scope>
    <source>
        <strain evidence="16 17">BG8</strain>
    </source>
</reference>
<dbReference type="GO" id="GO:1902600">
    <property type="term" value="P:proton transmembrane transport"/>
    <property type="evidence" value="ECO:0007669"/>
    <property type="project" value="UniProtKB-KW"/>
</dbReference>
<protein>
    <submittedName>
        <fullName evidence="16">Flagellar motor stator protein MotA</fullName>
    </submittedName>
</protein>
<evidence type="ECO:0000259" key="14">
    <source>
        <dbReference type="Pfam" id="PF01618"/>
    </source>
</evidence>
<evidence type="ECO:0000313" key="16">
    <source>
        <dbReference type="EMBL" id="EIC29559.1"/>
    </source>
</evidence>
<name>H8GNG6_METAL</name>
<dbReference type="PANTHER" id="PTHR30433:SF4">
    <property type="entry name" value="MOTILITY PROTEIN A"/>
    <property type="match status" value="1"/>
</dbReference>
<keyword evidence="9" id="KW-0375">Hydrogen ion transport</keyword>
<keyword evidence="8" id="KW-0283">Flagellar rotation</keyword>
<keyword evidence="6" id="KW-0997">Cell inner membrane</keyword>
<feature type="transmembrane region" description="Helical" evidence="13">
    <location>
        <begin position="201"/>
        <end position="226"/>
    </location>
</feature>
<comment type="similarity">
    <text evidence="2">Belongs to the MotA family.</text>
</comment>
<feature type="domain" description="Motility protein A N-terminal" evidence="15">
    <location>
        <begin position="4"/>
        <end position="93"/>
    </location>
</feature>
<keyword evidence="16" id="KW-0969">Cilium</keyword>
<accession>H8GNG6</accession>
<feature type="domain" description="MotA/TolQ/ExbB proton channel" evidence="14">
    <location>
        <begin position="126"/>
        <end position="237"/>
    </location>
</feature>
<keyword evidence="3" id="KW-0813">Transport</keyword>
<keyword evidence="5" id="KW-0145">Chemotaxis</keyword>
<keyword evidence="17" id="KW-1185">Reference proteome</keyword>
<evidence type="ECO:0000256" key="12">
    <source>
        <dbReference type="ARBA" id="ARBA00023136"/>
    </source>
</evidence>
<evidence type="ECO:0000256" key="3">
    <source>
        <dbReference type="ARBA" id="ARBA00022448"/>
    </source>
</evidence>
<keyword evidence="16" id="KW-0966">Cell projection</keyword>
<gene>
    <name evidence="16" type="ORF">Metal_1792</name>
</gene>
<keyword evidence="16" id="KW-0282">Flagellum</keyword>
<proteinExistence type="inferred from homology"/>
<evidence type="ECO:0000256" key="7">
    <source>
        <dbReference type="ARBA" id="ARBA00022692"/>
    </source>
</evidence>
<keyword evidence="12 13" id="KW-0472">Membrane</keyword>
<dbReference type="Pfam" id="PF20560">
    <property type="entry name" value="MotA_N"/>
    <property type="match status" value="1"/>
</dbReference>
<dbReference type="InterPro" id="IPR000540">
    <property type="entry name" value="Flag_MotA_CS"/>
</dbReference>
<dbReference type="STRING" id="686340.Metal_1792"/>
<evidence type="ECO:0000256" key="5">
    <source>
        <dbReference type="ARBA" id="ARBA00022500"/>
    </source>
</evidence>
<dbReference type="EMBL" id="CM001475">
    <property type="protein sequence ID" value="EIC29559.1"/>
    <property type="molecule type" value="Genomic_DNA"/>
</dbReference>
<evidence type="ECO:0000256" key="9">
    <source>
        <dbReference type="ARBA" id="ARBA00022781"/>
    </source>
</evidence>
<comment type="subcellular location">
    <subcellularLocation>
        <location evidence="1">Cell inner membrane</location>
        <topology evidence="1">Multi-pass membrane protein</topology>
    </subcellularLocation>
</comment>
<organism evidence="16 17">
    <name type="scientific">Methylomicrobium album BG8</name>
    <dbReference type="NCBI Taxonomy" id="686340"/>
    <lineage>
        <taxon>Bacteria</taxon>
        <taxon>Pseudomonadati</taxon>
        <taxon>Pseudomonadota</taxon>
        <taxon>Gammaproteobacteria</taxon>
        <taxon>Methylococcales</taxon>
        <taxon>Methylococcaceae</taxon>
        <taxon>Methylomicrobium</taxon>
    </lineage>
</organism>
<feature type="transmembrane region" description="Helical" evidence="13">
    <location>
        <begin position="171"/>
        <end position="189"/>
    </location>
</feature>
<evidence type="ECO:0000256" key="4">
    <source>
        <dbReference type="ARBA" id="ARBA00022475"/>
    </source>
</evidence>
<evidence type="ECO:0000256" key="10">
    <source>
        <dbReference type="ARBA" id="ARBA00022989"/>
    </source>
</evidence>
<dbReference type="NCBIfam" id="TIGR03818">
    <property type="entry name" value="MotA1"/>
    <property type="match status" value="1"/>
</dbReference>
<evidence type="ECO:0000256" key="2">
    <source>
        <dbReference type="ARBA" id="ARBA00008038"/>
    </source>
</evidence>
<dbReference type="GO" id="GO:0071978">
    <property type="term" value="P:bacterial-type flagellum-dependent swarming motility"/>
    <property type="evidence" value="ECO:0007669"/>
    <property type="project" value="InterPro"/>
</dbReference>
<dbReference type="InterPro" id="IPR047055">
    <property type="entry name" value="MotA-like"/>
</dbReference>
<evidence type="ECO:0000259" key="15">
    <source>
        <dbReference type="Pfam" id="PF20560"/>
    </source>
</evidence>
<dbReference type="Pfam" id="PF01618">
    <property type="entry name" value="MotA_ExbB"/>
    <property type="match status" value="1"/>
</dbReference>
<dbReference type="Proteomes" id="UP000005090">
    <property type="component" value="Chromosome"/>
</dbReference>
<feature type="transmembrane region" description="Helical" evidence="13">
    <location>
        <begin position="5"/>
        <end position="21"/>
    </location>
</feature>
<dbReference type="GO" id="GO:0006935">
    <property type="term" value="P:chemotaxis"/>
    <property type="evidence" value="ECO:0007669"/>
    <property type="project" value="UniProtKB-KW"/>
</dbReference>
<keyword evidence="11" id="KW-0406">Ion transport</keyword>
<dbReference type="RefSeq" id="WP_005371511.1">
    <property type="nucleotide sequence ID" value="NZ_CM001475.1"/>
</dbReference>
<evidence type="ECO:0000256" key="11">
    <source>
        <dbReference type="ARBA" id="ARBA00023065"/>
    </source>
</evidence>
<evidence type="ECO:0000256" key="6">
    <source>
        <dbReference type="ARBA" id="ARBA00022519"/>
    </source>
</evidence>
<dbReference type="HOGENOM" id="CLU_068213_0_0_6"/>
<dbReference type="InterPro" id="IPR046786">
    <property type="entry name" value="MotA_N"/>
</dbReference>
<keyword evidence="4" id="KW-1003">Cell membrane</keyword>
<dbReference type="PROSITE" id="PS01307">
    <property type="entry name" value="MOTA"/>
    <property type="match status" value="1"/>
</dbReference>
<dbReference type="GO" id="GO:0005886">
    <property type="term" value="C:plasma membrane"/>
    <property type="evidence" value="ECO:0007669"/>
    <property type="project" value="UniProtKB-SubCell"/>
</dbReference>